<dbReference type="AlphaFoldDB" id="A0A939BS86"/>
<keyword evidence="4" id="KW-1185">Reference proteome</keyword>
<dbReference type="EMBL" id="JAFBEB010000006">
    <property type="protein sequence ID" value="MBM7590447.1"/>
    <property type="molecule type" value="Genomic_DNA"/>
</dbReference>
<evidence type="ECO:0000313" key="4">
    <source>
        <dbReference type="Proteomes" id="UP000717624"/>
    </source>
</evidence>
<dbReference type="Pfam" id="PF07331">
    <property type="entry name" value="TctB"/>
    <property type="match status" value="1"/>
</dbReference>
<evidence type="ECO:0000256" key="1">
    <source>
        <dbReference type="SAM" id="Phobius"/>
    </source>
</evidence>
<keyword evidence="1" id="KW-1133">Transmembrane helix</keyword>
<feature type="transmembrane region" description="Helical" evidence="1">
    <location>
        <begin position="40"/>
        <end position="58"/>
    </location>
</feature>
<dbReference type="Proteomes" id="UP000717624">
    <property type="component" value="Unassembled WGS sequence"/>
</dbReference>
<accession>A0A939BS86</accession>
<keyword evidence="1" id="KW-0812">Transmembrane</keyword>
<keyword evidence="1" id="KW-0472">Membrane</keyword>
<sequence length="151" mass="16932">MNKTFDRYASVFFALVGAFFVNGSRQIATSAYGSEVGPNIFPLFLGIILILLSIRLFYETFSYKQTQQEKTAVNIKGFVIMLVATFLYAILLEPIGYVISTFLFLTLGFKVMGNKSWWKTLLIALAFSVIVYVVYVKILEGTLPGLPSWLG</sequence>
<evidence type="ECO:0000259" key="2">
    <source>
        <dbReference type="Pfam" id="PF07331"/>
    </source>
</evidence>
<name>A0A939BS86_9BACL</name>
<organism evidence="3 4">
    <name type="scientific">Brevibacillus fulvus</name>
    <dbReference type="NCBI Taxonomy" id="1125967"/>
    <lineage>
        <taxon>Bacteria</taxon>
        <taxon>Bacillati</taxon>
        <taxon>Bacillota</taxon>
        <taxon>Bacilli</taxon>
        <taxon>Bacillales</taxon>
        <taxon>Paenibacillaceae</taxon>
        <taxon>Brevibacillus</taxon>
    </lineage>
</organism>
<evidence type="ECO:0000313" key="3">
    <source>
        <dbReference type="EMBL" id="MBM7590447.1"/>
    </source>
</evidence>
<reference evidence="3" key="1">
    <citation type="submission" date="2021-01" db="EMBL/GenBank/DDBJ databases">
        <title>Genomic Encyclopedia of Type Strains, Phase IV (KMG-IV): sequencing the most valuable type-strain genomes for metagenomic binning, comparative biology and taxonomic classification.</title>
        <authorList>
            <person name="Goeker M."/>
        </authorList>
    </citation>
    <scope>NUCLEOTIDE SEQUENCE</scope>
    <source>
        <strain evidence="3">DSM 25523</strain>
    </source>
</reference>
<feature type="transmembrane region" description="Helical" evidence="1">
    <location>
        <begin position="78"/>
        <end position="105"/>
    </location>
</feature>
<comment type="caution">
    <text evidence="3">The sequence shown here is derived from an EMBL/GenBank/DDBJ whole genome shotgun (WGS) entry which is preliminary data.</text>
</comment>
<protein>
    <submittedName>
        <fullName evidence="3">Tricarboxylic transport membrane protein</fullName>
    </submittedName>
</protein>
<feature type="domain" description="DUF1468" evidence="2">
    <location>
        <begin position="9"/>
        <end position="144"/>
    </location>
</feature>
<dbReference type="InterPro" id="IPR009936">
    <property type="entry name" value="DUF1468"/>
</dbReference>
<dbReference type="RefSeq" id="WP_204518198.1">
    <property type="nucleotide sequence ID" value="NZ_BAABIN010000002.1"/>
</dbReference>
<proteinExistence type="predicted"/>
<feature type="transmembrane region" description="Helical" evidence="1">
    <location>
        <begin position="117"/>
        <end position="136"/>
    </location>
</feature>
<gene>
    <name evidence="3" type="ORF">JOD01_002051</name>
</gene>